<keyword evidence="2" id="KW-1185">Reference proteome</keyword>
<sequence length="279" mass="31702">MEELHQFHKKDREVFSCLVIKLGRDPAQSLLIMALWLWLENIGFPNVISKLASVSDILVNGLADEGEKCLKWLDLENARIPIVGGLPLTSTIIHGEISLQLISQKRFTAIASIKSILYKVCARIFTDILQNVLCNTSTRIMSLPSNYRPLIVPGFPHPLFGSFIIPPINFEELDLSDPRIWENKGPCDDVTDDDKTMFLTFSRGFPVTEEEVRNLFTNAFGDCIKVLNMSNSDTSDQVLFATLVLKNVQTVDQILNGKHIAKFRINGKHIWTRKYERRD</sequence>
<dbReference type="AlphaFoldDB" id="A0A151RLF3"/>
<protein>
    <recommendedName>
        <fullName evidence="3">RRM domain-containing protein</fullName>
    </recommendedName>
</protein>
<dbReference type="OMA" id="ELHTYHA"/>
<dbReference type="STRING" id="3821.A0A151RLF3"/>
<dbReference type="Proteomes" id="UP000075243">
    <property type="component" value="Unassembled WGS sequence"/>
</dbReference>
<evidence type="ECO:0000313" key="2">
    <source>
        <dbReference type="Proteomes" id="UP000075243"/>
    </source>
</evidence>
<evidence type="ECO:0000313" key="1">
    <source>
        <dbReference type="EMBL" id="KYP43406.1"/>
    </source>
</evidence>
<dbReference type="Gramene" id="C.cajan_33984.t">
    <property type="protein sequence ID" value="C.cajan_33984.t.cds1"/>
    <property type="gene ID" value="C.cajan_33984"/>
</dbReference>
<evidence type="ECO:0008006" key="3">
    <source>
        <dbReference type="Google" id="ProtNLM"/>
    </source>
</evidence>
<accession>A0A151RLF3</accession>
<reference evidence="1" key="1">
    <citation type="journal article" date="2012" name="Nat. Biotechnol.">
        <title>Draft genome sequence of pigeonpea (Cajanus cajan), an orphan legume crop of resource-poor farmers.</title>
        <authorList>
            <person name="Varshney R.K."/>
            <person name="Chen W."/>
            <person name="Li Y."/>
            <person name="Bharti A.K."/>
            <person name="Saxena R.K."/>
            <person name="Schlueter J.A."/>
            <person name="Donoghue M.T."/>
            <person name="Azam S."/>
            <person name="Fan G."/>
            <person name="Whaley A.M."/>
            <person name="Farmer A.D."/>
            <person name="Sheridan J."/>
            <person name="Iwata A."/>
            <person name="Tuteja R."/>
            <person name="Penmetsa R.V."/>
            <person name="Wu W."/>
            <person name="Upadhyaya H.D."/>
            <person name="Yang S.P."/>
            <person name="Shah T."/>
            <person name="Saxena K.B."/>
            <person name="Michael T."/>
            <person name="McCombie W.R."/>
            <person name="Yang B."/>
            <person name="Zhang G."/>
            <person name="Yang H."/>
            <person name="Wang J."/>
            <person name="Spillane C."/>
            <person name="Cook D.R."/>
            <person name="May G.D."/>
            <person name="Xu X."/>
            <person name="Jackson S.A."/>
        </authorList>
    </citation>
    <scope>NUCLEOTIDE SEQUENCE [LARGE SCALE GENOMIC DNA]</scope>
</reference>
<name>A0A151RLF3_CAJCA</name>
<dbReference type="EMBL" id="KQ483667">
    <property type="protein sequence ID" value="KYP43406.1"/>
    <property type="molecule type" value="Genomic_DNA"/>
</dbReference>
<proteinExistence type="predicted"/>
<gene>
    <name evidence="1" type="ORF">KK1_035128</name>
</gene>
<organism evidence="1 2">
    <name type="scientific">Cajanus cajan</name>
    <name type="common">Pigeon pea</name>
    <name type="synonym">Cajanus indicus</name>
    <dbReference type="NCBI Taxonomy" id="3821"/>
    <lineage>
        <taxon>Eukaryota</taxon>
        <taxon>Viridiplantae</taxon>
        <taxon>Streptophyta</taxon>
        <taxon>Embryophyta</taxon>
        <taxon>Tracheophyta</taxon>
        <taxon>Spermatophyta</taxon>
        <taxon>Magnoliopsida</taxon>
        <taxon>eudicotyledons</taxon>
        <taxon>Gunneridae</taxon>
        <taxon>Pentapetalae</taxon>
        <taxon>rosids</taxon>
        <taxon>fabids</taxon>
        <taxon>Fabales</taxon>
        <taxon>Fabaceae</taxon>
        <taxon>Papilionoideae</taxon>
        <taxon>50 kb inversion clade</taxon>
        <taxon>NPAAA clade</taxon>
        <taxon>indigoferoid/millettioid clade</taxon>
        <taxon>Phaseoleae</taxon>
        <taxon>Cajanus</taxon>
    </lineage>
</organism>
<dbReference type="PANTHER" id="PTHR33527">
    <property type="entry name" value="OS07G0274300 PROTEIN"/>
    <property type="match status" value="1"/>
</dbReference>
<dbReference type="PANTHER" id="PTHR33527:SF42">
    <property type="entry name" value="RRM DOMAIN-CONTAINING PROTEIN"/>
    <property type="match status" value="1"/>
</dbReference>